<accession>A0A921LPH6</accession>
<dbReference type="Proteomes" id="UP000746751">
    <property type="component" value="Unassembled WGS sequence"/>
</dbReference>
<organism evidence="2 3">
    <name type="scientific">Collinsella ihumii</name>
    <dbReference type="NCBI Taxonomy" id="1720204"/>
    <lineage>
        <taxon>Bacteria</taxon>
        <taxon>Bacillati</taxon>
        <taxon>Actinomycetota</taxon>
        <taxon>Coriobacteriia</taxon>
        <taxon>Coriobacteriales</taxon>
        <taxon>Coriobacteriaceae</taxon>
        <taxon>Collinsella</taxon>
    </lineage>
</organism>
<reference evidence="2" key="2">
    <citation type="submission" date="2021-09" db="EMBL/GenBank/DDBJ databases">
        <authorList>
            <person name="Gilroy R."/>
        </authorList>
    </citation>
    <scope>NUCLEOTIDE SEQUENCE</scope>
    <source>
        <strain evidence="2">ChiGjej2B2-7701</strain>
    </source>
</reference>
<evidence type="ECO:0000313" key="2">
    <source>
        <dbReference type="EMBL" id="HJG29891.1"/>
    </source>
</evidence>
<dbReference type="EMBL" id="DYVF01000005">
    <property type="protein sequence ID" value="HJG29891.1"/>
    <property type="molecule type" value="Genomic_DNA"/>
</dbReference>
<dbReference type="Gene3D" id="2.20.28.50">
    <property type="entry name" value="degv family protein"/>
    <property type="match status" value="1"/>
</dbReference>
<dbReference type="InterPro" id="IPR003797">
    <property type="entry name" value="DegV"/>
</dbReference>
<sequence length="295" mass="32557">MSDYMITCESTADMPLSFYRERNVGYVCFHYEMNGATYTDDIYQSTTPQEFFSTLKGGAQAKTSQVGTGEYVAFWEPYLKQGLDILHVSLSTGISGTYNSACLAAETLAPKYPERKIRVIDSLCASAGFGLLVEVMADKRDEGMGFDELAEWTEIHKMNVNQWFFVSDLDCLKRGGRVSSTSALIATALKICPVMNVNFEGKLIPREKIRTKKKAIVRLVDDMMDHVENGSAYTGRCTISHSDCLEDAEEVARLVGERIPALKGKVEICDIGTVIGAHTGPGTVALFFMGDTRVD</sequence>
<dbReference type="SUPFAM" id="SSF82549">
    <property type="entry name" value="DAK1/DegV-like"/>
    <property type="match status" value="1"/>
</dbReference>
<dbReference type="PANTHER" id="PTHR33434:SF2">
    <property type="entry name" value="FATTY ACID-BINDING PROTEIN TM_1468"/>
    <property type="match status" value="1"/>
</dbReference>
<dbReference type="NCBIfam" id="TIGR00762">
    <property type="entry name" value="DegV"/>
    <property type="match status" value="1"/>
</dbReference>
<proteinExistence type="predicted"/>
<dbReference type="Gene3D" id="3.30.1180.10">
    <property type="match status" value="1"/>
</dbReference>
<dbReference type="AlphaFoldDB" id="A0A921LPH6"/>
<evidence type="ECO:0000256" key="1">
    <source>
        <dbReference type="ARBA" id="ARBA00023121"/>
    </source>
</evidence>
<dbReference type="PROSITE" id="PS51482">
    <property type="entry name" value="DEGV"/>
    <property type="match status" value="1"/>
</dbReference>
<reference evidence="2" key="1">
    <citation type="journal article" date="2021" name="PeerJ">
        <title>Extensive microbial diversity within the chicken gut microbiome revealed by metagenomics and culture.</title>
        <authorList>
            <person name="Gilroy R."/>
            <person name="Ravi A."/>
            <person name="Getino M."/>
            <person name="Pursley I."/>
            <person name="Horton D.L."/>
            <person name="Alikhan N.F."/>
            <person name="Baker D."/>
            <person name="Gharbi K."/>
            <person name="Hall N."/>
            <person name="Watson M."/>
            <person name="Adriaenssens E.M."/>
            <person name="Foster-Nyarko E."/>
            <person name="Jarju S."/>
            <person name="Secka A."/>
            <person name="Antonio M."/>
            <person name="Oren A."/>
            <person name="Chaudhuri R.R."/>
            <person name="La Ragione R."/>
            <person name="Hildebrand F."/>
            <person name="Pallen M.J."/>
        </authorList>
    </citation>
    <scope>NUCLEOTIDE SEQUENCE</scope>
    <source>
        <strain evidence="2">ChiGjej2B2-7701</strain>
    </source>
</reference>
<gene>
    <name evidence="2" type="ORF">K8U80_00680</name>
</gene>
<name>A0A921LPH6_9ACTN</name>
<protein>
    <submittedName>
        <fullName evidence="2">DegV family protein</fullName>
    </submittedName>
</protein>
<dbReference type="Gene3D" id="3.40.50.10440">
    <property type="entry name" value="Dihydroxyacetone kinase, domain 1"/>
    <property type="match status" value="1"/>
</dbReference>
<keyword evidence="1" id="KW-0446">Lipid-binding</keyword>
<dbReference type="InterPro" id="IPR050270">
    <property type="entry name" value="DegV_domain_contain"/>
</dbReference>
<dbReference type="InterPro" id="IPR043168">
    <property type="entry name" value="DegV_C"/>
</dbReference>
<comment type="caution">
    <text evidence="2">The sequence shown here is derived from an EMBL/GenBank/DDBJ whole genome shotgun (WGS) entry which is preliminary data.</text>
</comment>
<dbReference type="PANTHER" id="PTHR33434">
    <property type="entry name" value="DEGV DOMAIN-CONTAINING PROTEIN DR_1986-RELATED"/>
    <property type="match status" value="1"/>
</dbReference>
<dbReference type="Pfam" id="PF02645">
    <property type="entry name" value="DegV"/>
    <property type="match status" value="1"/>
</dbReference>
<evidence type="ECO:0000313" key="3">
    <source>
        <dbReference type="Proteomes" id="UP000746751"/>
    </source>
</evidence>
<dbReference type="GO" id="GO:0008289">
    <property type="term" value="F:lipid binding"/>
    <property type="evidence" value="ECO:0007669"/>
    <property type="project" value="UniProtKB-KW"/>
</dbReference>